<gene>
    <name evidence="2" type="ORF">ACFFUT_04675</name>
</gene>
<dbReference type="PANTHER" id="PTHR43305">
    <property type="entry name" value="FAMILY N-ACETYLTRANSFERASE, PUTATIVE (AFU_ORTHOLOGUE AFUA_2G01380)-RELATED"/>
    <property type="match status" value="1"/>
</dbReference>
<dbReference type="InterPro" id="IPR000182">
    <property type="entry name" value="GNAT_dom"/>
</dbReference>
<protein>
    <submittedName>
        <fullName evidence="2">GNAT family N-acetyltransferase</fullName>
        <ecNumber evidence="2">2.3.-.-</ecNumber>
    </submittedName>
</protein>
<proteinExistence type="predicted"/>
<dbReference type="InterPro" id="IPR052777">
    <property type="entry name" value="Acetyltransferase_Enz"/>
</dbReference>
<keyword evidence="3" id="KW-1185">Reference proteome</keyword>
<keyword evidence="2" id="KW-0808">Transferase</keyword>
<dbReference type="Pfam" id="PF00583">
    <property type="entry name" value="Acetyltransf_1"/>
    <property type="match status" value="1"/>
</dbReference>
<accession>A0ABV5JC94</accession>
<reference evidence="2 3" key="1">
    <citation type="submission" date="2024-09" db="EMBL/GenBank/DDBJ databases">
        <authorList>
            <person name="Sun Q."/>
            <person name="Mori K."/>
        </authorList>
    </citation>
    <scope>NUCLEOTIDE SEQUENCE [LARGE SCALE GENOMIC DNA]</scope>
    <source>
        <strain evidence="2 3">CECT 8726</strain>
    </source>
</reference>
<evidence type="ECO:0000313" key="3">
    <source>
        <dbReference type="Proteomes" id="UP001589683"/>
    </source>
</evidence>
<dbReference type="RefSeq" id="WP_377608370.1">
    <property type="nucleotide sequence ID" value="NZ_JBHMEA010000012.1"/>
</dbReference>
<dbReference type="GO" id="GO:0016746">
    <property type="term" value="F:acyltransferase activity"/>
    <property type="evidence" value="ECO:0007669"/>
    <property type="project" value="UniProtKB-KW"/>
</dbReference>
<dbReference type="SUPFAM" id="SSF55729">
    <property type="entry name" value="Acyl-CoA N-acyltransferases (Nat)"/>
    <property type="match status" value="1"/>
</dbReference>
<dbReference type="CDD" id="cd04301">
    <property type="entry name" value="NAT_SF"/>
    <property type="match status" value="1"/>
</dbReference>
<comment type="caution">
    <text evidence="2">The sequence shown here is derived from an EMBL/GenBank/DDBJ whole genome shotgun (WGS) entry which is preliminary data.</text>
</comment>
<dbReference type="Gene3D" id="3.40.630.30">
    <property type="match status" value="1"/>
</dbReference>
<dbReference type="PROSITE" id="PS51186">
    <property type="entry name" value="GNAT"/>
    <property type="match status" value="1"/>
</dbReference>
<name>A0ABV5JC94_9RHOB</name>
<keyword evidence="2" id="KW-0012">Acyltransferase</keyword>
<feature type="non-terminal residue" evidence="2">
    <location>
        <position position="128"/>
    </location>
</feature>
<organism evidence="2 3">
    <name type="scientific">Pseudohalocynthiibacter aestuariivivens</name>
    <dbReference type="NCBI Taxonomy" id="1591409"/>
    <lineage>
        <taxon>Bacteria</taxon>
        <taxon>Pseudomonadati</taxon>
        <taxon>Pseudomonadota</taxon>
        <taxon>Alphaproteobacteria</taxon>
        <taxon>Rhodobacterales</taxon>
        <taxon>Paracoccaceae</taxon>
        <taxon>Pseudohalocynthiibacter</taxon>
    </lineage>
</organism>
<evidence type="ECO:0000313" key="2">
    <source>
        <dbReference type="EMBL" id="MFB9231081.1"/>
    </source>
</evidence>
<dbReference type="PANTHER" id="PTHR43305:SF1">
    <property type="entry name" value="FAMILY N-ACETYLTRANSFERASE, PUTATIVE (AFU_ORTHOLOGUE AFUA_2G01380)-RELATED"/>
    <property type="match status" value="1"/>
</dbReference>
<feature type="domain" description="N-acetyltransferase" evidence="1">
    <location>
        <begin position="3"/>
        <end position="128"/>
    </location>
</feature>
<dbReference type="Proteomes" id="UP001589683">
    <property type="component" value="Unassembled WGS sequence"/>
</dbReference>
<dbReference type="EMBL" id="JBHMEA010000012">
    <property type="protein sequence ID" value="MFB9231081.1"/>
    <property type="molecule type" value="Genomic_DNA"/>
</dbReference>
<evidence type="ECO:0000259" key="1">
    <source>
        <dbReference type="PROSITE" id="PS51186"/>
    </source>
</evidence>
<dbReference type="InterPro" id="IPR016181">
    <property type="entry name" value="Acyl_CoA_acyltransferase"/>
</dbReference>
<sequence length="128" mass="14339">MSIEIRPAKVLENPDQLKGLVHDYLDHEIRELRKVSGVALDTDELVSNTFDHIDEYLPPNGGLHLAIDTEQKLLGCVFLKMIRKDACEVKRLYVRPSARGMGLGRKLMESILKDARNLGAESVLLDTG</sequence>
<dbReference type="EC" id="2.3.-.-" evidence="2"/>